<dbReference type="Proteomes" id="UP000275267">
    <property type="component" value="Unassembled WGS sequence"/>
</dbReference>
<evidence type="ECO:0000313" key="2">
    <source>
        <dbReference type="Proteomes" id="UP000275267"/>
    </source>
</evidence>
<proteinExistence type="predicted"/>
<dbReference type="AlphaFoldDB" id="A0A3L6TFR0"/>
<protein>
    <submittedName>
        <fullName evidence="1">Uncharacterized protein</fullName>
    </submittedName>
</protein>
<evidence type="ECO:0000313" key="1">
    <source>
        <dbReference type="EMBL" id="RLN36133.1"/>
    </source>
</evidence>
<dbReference type="EMBL" id="PQIB02000002">
    <property type="protein sequence ID" value="RLN36133.1"/>
    <property type="molecule type" value="Genomic_DNA"/>
</dbReference>
<name>A0A3L6TFR0_PANMI</name>
<keyword evidence="2" id="KW-1185">Reference proteome</keyword>
<reference evidence="2" key="1">
    <citation type="journal article" date="2019" name="Nat. Commun.">
        <title>The genome of broomcorn millet.</title>
        <authorList>
            <person name="Zou C."/>
            <person name="Miki D."/>
            <person name="Li D."/>
            <person name="Tang Q."/>
            <person name="Xiao L."/>
            <person name="Rajput S."/>
            <person name="Deng P."/>
            <person name="Jia W."/>
            <person name="Huang R."/>
            <person name="Zhang M."/>
            <person name="Sun Y."/>
            <person name="Hu J."/>
            <person name="Fu X."/>
            <person name="Schnable P.S."/>
            <person name="Li F."/>
            <person name="Zhang H."/>
            <person name="Feng B."/>
            <person name="Zhu X."/>
            <person name="Liu R."/>
            <person name="Schnable J.C."/>
            <person name="Zhu J.-K."/>
            <person name="Zhang H."/>
        </authorList>
    </citation>
    <scope>NUCLEOTIDE SEQUENCE [LARGE SCALE GENOMIC DNA]</scope>
</reference>
<accession>A0A3L6TFR0</accession>
<gene>
    <name evidence="1" type="ORF">C2845_PM03G28470</name>
</gene>
<comment type="caution">
    <text evidence="1">The sequence shown here is derived from an EMBL/GenBank/DDBJ whole genome shotgun (WGS) entry which is preliminary data.</text>
</comment>
<organism evidence="1 2">
    <name type="scientific">Panicum miliaceum</name>
    <name type="common">Proso millet</name>
    <name type="synonym">Broomcorn millet</name>
    <dbReference type="NCBI Taxonomy" id="4540"/>
    <lineage>
        <taxon>Eukaryota</taxon>
        <taxon>Viridiplantae</taxon>
        <taxon>Streptophyta</taxon>
        <taxon>Embryophyta</taxon>
        <taxon>Tracheophyta</taxon>
        <taxon>Spermatophyta</taxon>
        <taxon>Magnoliopsida</taxon>
        <taxon>Liliopsida</taxon>
        <taxon>Poales</taxon>
        <taxon>Poaceae</taxon>
        <taxon>PACMAD clade</taxon>
        <taxon>Panicoideae</taxon>
        <taxon>Panicodae</taxon>
        <taxon>Paniceae</taxon>
        <taxon>Panicinae</taxon>
        <taxon>Panicum</taxon>
        <taxon>Panicum sect. Panicum</taxon>
    </lineage>
</organism>
<sequence>MEEAGQLNKELKECELGVAFIDPQSFSATIIAQDPNHDMRDDKDKLEKQHLLAIREKVAEFLLVDVIYDKGSRWLPNPSCAPGCSRKRIIILLGSRIKGDGQQPKPVTFNIHQVMAPGSIARHL</sequence>